<dbReference type="PANTHER" id="PTHR14189:SF0">
    <property type="entry name" value="PROTEIN PHOSPHATASE METHYLESTERASE 1"/>
    <property type="match status" value="1"/>
</dbReference>
<gene>
    <name evidence="11" type="ORF">WJX75_009768</name>
</gene>
<reference evidence="11 12" key="1">
    <citation type="journal article" date="2024" name="Nat. Commun.">
        <title>Phylogenomics reveals the evolutionary origins of lichenization in chlorophyte algae.</title>
        <authorList>
            <person name="Puginier C."/>
            <person name="Libourel C."/>
            <person name="Otte J."/>
            <person name="Skaloud P."/>
            <person name="Haon M."/>
            <person name="Grisel S."/>
            <person name="Petersen M."/>
            <person name="Berrin J.G."/>
            <person name="Delaux P.M."/>
            <person name="Dal Grande F."/>
            <person name="Keller J."/>
        </authorList>
    </citation>
    <scope>NUCLEOTIDE SEQUENCE [LARGE SCALE GENOMIC DNA]</scope>
    <source>
        <strain evidence="11 12">SAG 216-7</strain>
    </source>
</reference>
<feature type="domain" description="AB hydrolase-1" evidence="10">
    <location>
        <begin position="83"/>
        <end position="323"/>
    </location>
</feature>
<dbReference type="Pfam" id="PF12697">
    <property type="entry name" value="Abhydrolase_6"/>
    <property type="match status" value="1"/>
</dbReference>
<comment type="catalytic activity">
    <reaction evidence="8">
        <text>[phosphatase 2A protein]-C-terminal L-leucine methyl ester + H2O = [phosphatase 2A protein]-C-terminal L-leucine + methanol + H(+)</text>
        <dbReference type="Rhea" id="RHEA:48548"/>
        <dbReference type="Rhea" id="RHEA-COMP:12134"/>
        <dbReference type="Rhea" id="RHEA-COMP:12135"/>
        <dbReference type="ChEBI" id="CHEBI:15377"/>
        <dbReference type="ChEBI" id="CHEBI:15378"/>
        <dbReference type="ChEBI" id="CHEBI:17790"/>
        <dbReference type="ChEBI" id="CHEBI:90516"/>
        <dbReference type="ChEBI" id="CHEBI:90517"/>
        <dbReference type="EC" id="3.1.1.89"/>
    </reaction>
</comment>
<evidence type="ECO:0000256" key="2">
    <source>
        <dbReference type="ARBA" id="ARBA00008645"/>
    </source>
</evidence>
<evidence type="ECO:0000256" key="3">
    <source>
        <dbReference type="ARBA" id="ARBA00013111"/>
    </source>
</evidence>
<feature type="transmembrane region" description="Helical" evidence="9">
    <location>
        <begin position="523"/>
        <end position="543"/>
    </location>
</feature>
<dbReference type="EMBL" id="JALJOT010000012">
    <property type="protein sequence ID" value="KAK9905109.1"/>
    <property type="molecule type" value="Genomic_DNA"/>
</dbReference>
<evidence type="ECO:0000256" key="7">
    <source>
        <dbReference type="ARBA" id="ARBA00022801"/>
    </source>
</evidence>
<accession>A0ABR2YH12</accession>
<dbReference type="Proteomes" id="UP001491310">
    <property type="component" value="Unassembled WGS sequence"/>
</dbReference>
<dbReference type="EC" id="3.1.1.89" evidence="3"/>
<dbReference type="Gene3D" id="1.10.3460.10">
    <property type="entry name" value="Chlorophyll a/b binding protein domain"/>
    <property type="match status" value="1"/>
</dbReference>
<protein>
    <recommendedName>
        <fullName evidence="3">protein phosphatase methylesterase-1</fullName>
        <ecNumber evidence="3">3.1.1.89</ecNumber>
    </recommendedName>
</protein>
<dbReference type="Gene3D" id="3.40.50.1820">
    <property type="entry name" value="alpha/beta hydrolase"/>
    <property type="match status" value="1"/>
</dbReference>
<dbReference type="Pfam" id="PF00504">
    <property type="entry name" value="Chloroa_b-bind"/>
    <property type="match status" value="1"/>
</dbReference>
<keyword evidence="9" id="KW-1133">Transmembrane helix</keyword>
<keyword evidence="12" id="KW-1185">Reference proteome</keyword>
<comment type="similarity">
    <text evidence="2">Belongs to the AB hydrolase superfamily.</text>
</comment>
<comment type="subcellular location">
    <subcellularLocation>
        <location evidence="1">Plastid</location>
        <location evidence="1">Chloroplast</location>
    </subcellularLocation>
</comment>
<dbReference type="SUPFAM" id="SSF53474">
    <property type="entry name" value="alpha/beta-Hydrolases"/>
    <property type="match status" value="1"/>
</dbReference>
<proteinExistence type="inferred from homology"/>
<evidence type="ECO:0000256" key="4">
    <source>
        <dbReference type="ARBA" id="ARBA00022487"/>
    </source>
</evidence>
<evidence type="ECO:0000256" key="1">
    <source>
        <dbReference type="ARBA" id="ARBA00004229"/>
    </source>
</evidence>
<dbReference type="InterPro" id="IPR016812">
    <property type="entry name" value="PPase_methylesterase_euk"/>
</dbReference>
<evidence type="ECO:0000256" key="6">
    <source>
        <dbReference type="ARBA" id="ARBA00022640"/>
    </source>
</evidence>
<keyword evidence="9" id="KW-0472">Membrane</keyword>
<keyword evidence="7" id="KW-0378">Hydrolase</keyword>
<dbReference type="InterPro" id="IPR000073">
    <property type="entry name" value="AB_hydrolase_1"/>
</dbReference>
<keyword evidence="5" id="KW-0150">Chloroplast</keyword>
<evidence type="ECO:0000256" key="9">
    <source>
        <dbReference type="SAM" id="Phobius"/>
    </source>
</evidence>
<feature type="transmembrane region" description="Helical" evidence="9">
    <location>
        <begin position="80"/>
        <end position="102"/>
    </location>
</feature>
<evidence type="ECO:0000313" key="11">
    <source>
        <dbReference type="EMBL" id="KAK9905109.1"/>
    </source>
</evidence>
<dbReference type="PANTHER" id="PTHR14189">
    <property type="entry name" value="PROTEIN PHOSPHATASE METHYLESTERASE-1 RELATED"/>
    <property type="match status" value="1"/>
</dbReference>
<dbReference type="InterPro" id="IPR022796">
    <property type="entry name" value="Chloroa_b-bind"/>
</dbReference>
<keyword evidence="6" id="KW-0934">Plastid</keyword>
<evidence type="ECO:0000256" key="5">
    <source>
        <dbReference type="ARBA" id="ARBA00022528"/>
    </source>
</evidence>
<evidence type="ECO:0000256" key="8">
    <source>
        <dbReference type="ARBA" id="ARBA00049203"/>
    </source>
</evidence>
<sequence>MTSAQAGVSDSLFGPLSTIPDGVSTSGQNADELDGIPSSVIEAVEPEIGTWDQYFDERRDVRLEGRRGIFRVYMAGSKGAVLFCLHGCGYTGLTWALIAAAVKDRYRLVALDMRGHGETVTDDDQDLSSATLSKDAVAVWEAVLGEEKPPTVILGHSMGGAIATWAASLQAIPSLEGLVVIDVVEGTALASLPHMSAILSNRPLSFPTLQVALEWAKHSGTCKNAEAAAVSLPSMLRREMAVDRGRWVWRTALEKSQPFWQGWYEGLSEAFLGVKAPKVLMLAGTDRLDRTLTIGQMQGRFQMVLLPQAGHAIHEDEPARTAKVLLNFLQRFRIGEPKVPIPRHANAGIALPADKGRKTGYDKDAFEVDPTQPAFTRRRELFVGRLAMLGFASALLGEISTGLGPLGQLQLELGLPSYAVDLLILGVVGYSVVGGLNPKSPTFSAANQRDVKKRGAGPTQKPKINAVSNPGDTFGATEFGFSKKNELLVGRTAQLGFLAAVIGEKVTGFGPLKQFGLETGIPLGQASVLLVAFISFFLVAAIFNGEYGDKAIDEDRTY</sequence>
<organism evidence="11 12">
    <name type="scientific">Coccomyxa subellipsoidea</name>
    <dbReference type="NCBI Taxonomy" id="248742"/>
    <lineage>
        <taxon>Eukaryota</taxon>
        <taxon>Viridiplantae</taxon>
        <taxon>Chlorophyta</taxon>
        <taxon>core chlorophytes</taxon>
        <taxon>Trebouxiophyceae</taxon>
        <taxon>Trebouxiophyceae incertae sedis</taxon>
        <taxon>Coccomyxaceae</taxon>
        <taxon>Coccomyxa</taxon>
    </lineage>
</organism>
<evidence type="ECO:0000313" key="12">
    <source>
        <dbReference type="Proteomes" id="UP001491310"/>
    </source>
</evidence>
<comment type="caution">
    <text evidence="11">The sequence shown here is derived from an EMBL/GenBank/DDBJ whole genome shotgun (WGS) entry which is preliminary data.</text>
</comment>
<keyword evidence="4" id="KW-0719">Serine esterase</keyword>
<dbReference type="InterPro" id="IPR029058">
    <property type="entry name" value="AB_hydrolase_fold"/>
</dbReference>
<evidence type="ECO:0000259" key="10">
    <source>
        <dbReference type="Pfam" id="PF12697"/>
    </source>
</evidence>
<name>A0ABR2YH12_9CHLO</name>
<dbReference type="SUPFAM" id="SSF103511">
    <property type="entry name" value="Chlorophyll a-b binding protein"/>
    <property type="match status" value="2"/>
</dbReference>
<keyword evidence="9" id="KW-0812">Transmembrane</keyword>